<gene>
    <name evidence="2" type="ORF">IAC96_09080</name>
</gene>
<feature type="non-terminal residue" evidence="2">
    <location>
        <position position="134"/>
    </location>
</feature>
<protein>
    <submittedName>
        <fullName evidence="2">Uma2 family endonuclease</fullName>
    </submittedName>
</protein>
<dbReference type="InterPro" id="IPR011335">
    <property type="entry name" value="Restrct_endonuc-II-like"/>
</dbReference>
<keyword evidence="2" id="KW-0255">Endonuclease</keyword>
<evidence type="ECO:0000259" key="1">
    <source>
        <dbReference type="Pfam" id="PF05685"/>
    </source>
</evidence>
<accession>A0A9D1EFS2</accession>
<sequence>MAPTQERSYTINDIYELPEGERAELIDGQIYYIVPTSRKHQRLSLKLSQMIANYIDSKNGDCEVYSAPFAVFLNKDDRNYVEPDISVICDKNKLDDRGCNGSPDWIIEIVSPSSKRMDYMIKLFKYRTAGVKEY</sequence>
<dbReference type="PANTHER" id="PTHR36558">
    <property type="entry name" value="GLR1098 PROTEIN"/>
    <property type="match status" value="1"/>
</dbReference>
<keyword evidence="2" id="KW-0540">Nuclease</keyword>
<organism evidence="2 3">
    <name type="scientific">Candidatus Fimimorpha faecalis</name>
    <dbReference type="NCBI Taxonomy" id="2840824"/>
    <lineage>
        <taxon>Bacteria</taxon>
        <taxon>Bacillati</taxon>
        <taxon>Bacillota</taxon>
        <taxon>Clostridia</taxon>
        <taxon>Eubacteriales</taxon>
        <taxon>Candidatus Fimimorpha</taxon>
    </lineage>
</organism>
<dbReference type="Proteomes" id="UP000824201">
    <property type="component" value="Unassembled WGS sequence"/>
</dbReference>
<proteinExistence type="predicted"/>
<dbReference type="Gene3D" id="3.90.1570.10">
    <property type="entry name" value="tt1808, chain A"/>
    <property type="match status" value="1"/>
</dbReference>
<dbReference type="PANTHER" id="PTHR36558:SF1">
    <property type="entry name" value="RESTRICTION ENDONUCLEASE DOMAIN-CONTAINING PROTEIN-RELATED"/>
    <property type="match status" value="1"/>
</dbReference>
<dbReference type="AlphaFoldDB" id="A0A9D1EFS2"/>
<dbReference type="SUPFAM" id="SSF52980">
    <property type="entry name" value="Restriction endonuclease-like"/>
    <property type="match status" value="1"/>
</dbReference>
<dbReference type="InterPro" id="IPR012296">
    <property type="entry name" value="Nuclease_put_TT1808"/>
</dbReference>
<dbReference type="CDD" id="cd06260">
    <property type="entry name" value="DUF820-like"/>
    <property type="match status" value="1"/>
</dbReference>
<evidence type="ECO:0000313" key="2">
    <source>
        <dbReference type="EMBL" id="HIR89088.1"/>
    </source>
</evidence>
<dbReference type="Pfam" id="PF05685">
    <property type="entry name" value="Uma2"/>
    <property type="match status" value="1"/>
</dbReference>
<dbReference type="GO" id="GO:0004519">
    <property type="term" value="F:endonuclease activity"/>
    <property type="evidence" value="ECO:0007669"/>
    <property type="project" value="UniProtKB-KW"/>
</dbReference>
<dbReference type="EMBL" id="DVHN01000118">
    <property type="protein sequence ID" value="HIR89088.1"/>
    <property type="molecule type" value="Genomic_DNA"/>
</dbReference>
<name>A0A9D1EFS2_9FIRM</name>
<reference evidence="2" key="1">
    <citation type="submission" date="2020-10" db="EMBL/GenBank/DDBJ databases">
        <authorList>
            <person name="Gilroy R."/>
        </authorList>
    </citation>
    <scope>NUCLEOTIDE SEQUENCE</scope>
    <source>
        <strain evidence="2">ChiW13-3771</strain>
    </source>
</reference>
<dbReference type="InterPro" id="IPR008538">
    <property type="entry name" value="Uma2"/>
</dbReference>
<reference evidence="2" key="2">
    <citation type="journal article" date="2021" name="PeerJ">
        <title>Extensive microbial diversity within the chicken gut microbiome revealed by metagenomics and culture.</title>
        <authorList>
            <person name="Gilroy R."/>
            <person name="Ravi A."/>
            <person name="Getino M."/>
            <person name="Pursley I."/>
            <person name="Horton D.L."/>
            <person name="Alikhan N.F."/>
            <person name="Baker D."/>
            <person name="Gharbi K."/>
            <person name="Hall N."/>
            <person name="Watson M."/>
            <person name="Adriaenssens E.M."/>
            <person name="Foster-Nyarko E."/>
            <person name="Jarju S."/>
            <person name="Secka A."/>
            <person name="Antonio M."/>
            <person name="Oren A."/>
            <person name="Chaudhuri R.R."/>
            <person name="La Ragione R."/>
            <person name="Hildebrand F."/>
            <person name="Pallen M.J."/>
        </authorList>
    </citation>
    <scope>NUCLEOTIDE SEQUENCE</scope>
    <source>
        <strain evidence="2">ChiW13-3771</strain>
    </source>
</reference>
<keyword evidence="2" id="KW-0378">Hydrolase</keyword>
<evidence type="ECO:0000313" key="3">
    <source>
        <dbReference type="Proteomes" id="UP000824201"/>
    </source>
</evidence>
<comment type="caution">
    <text evidence="2">The sequence shown here is derived from an EMBL/GenBank/DDBJ whole genome shotgun (WGS) entry which is preliminary data.</text>
</comment>
<feature type="domain" description="Putative restriction endonuclease" evidence="1">
    <location>
        <begin position="14"/>
        <end position="134"/>
    </location>
</feature>